<dbReference type="Pfam" id="PF00501">
    <property type="entry name" value="AMP-binding"/>
    <property type="match status" value="1"/>
</dbReference>
<dbReference type="PANTHER" id="PTHR43272">
    <property type="entry name" value="LONG-CHAIN-FATTY-ACID--COA LIGASE"/>
    <property type="match status" value="1"/>
</dbReference>
<evidence type="ECO:0000313" key="8">
    <source>
        <dbReference type="RefSeq" id="XP_014675416.1"/>
    </source>
</evidence>
<keyword evidence="3" id="KW-0443">Lipid metabolism</keyword>
<protein>
    <recommendedName>
        <fullName evidence="4">long-chain-fatty-acid--CoA ligase</fullName>
        <ecNumber evidence="4">6.2.1.3</ecNumber>
    </recommendedName>
</protein>
<dbReference type="RefSeq" id="XP_014675417.1">
    <property type="nucleotide sequence ID" value="XM_014819931.1"/>
</dbReference>
<evidence type="ECO:0000256" key="2">
    <source>
        <dbReference type="ARBA" id="ARBA00022832"/>
    </source>
</evidence>
<proteinExistence type="predicted"/>
<evidence type="ECO:0000256" key="3">
    <source>
        <dbReference type="ARBA" id="ARBA00023098"/>
    </source>
</evidence>
<organism evidence="7 8">
    <name type="scientific">Priapulus caudatus</name>
    <name type="common">Priapulid worm</name>
    <dbReference type="NCBI Taxonomy" id="37621"/>
    <lineage>
        <taxon>Eukaryota</taxon>
        <taxon>Metazoa</taxon>
        <taxon>Ecdysozoa</taxon>
        <taxon>Scalidophora</taxon>
        <taxon>Priapulida</taxon>
        <taxon>Priapulimorpha</taxon>
        <taxon>Priapulimorphida</taxon>
        <taxon>Priapulidae</taxon>
        <taxon>Priapulus</taxon>
    </lineage>
</organism>
<dbReference type="PROSITE" id="PS00455">
    <property type="entry name" value="AMP_BINDING"/>
    <property type="match status" value="1"/>
</dbReference>
<dbReference type="PANTHER" id="PTHR43272:SF32">
    <property type="entry name" value="AMP-DEPENDENT SYNTHETASE_LIGASE DOMAIN-CONTAINING PROTEIN"/>
    <property type="match status" value="1"/>
</dbReference>
<keyword evidence="7" id="KW-1185">Reference proteome</keyword>
<name>A0ABM1ET95_PRICU</name>
<dbReference type="InterPro" id="IPR042099">
    <property type="entry name" value="ANL_N_sf"/>
</dbReference>
<evidence type="ECO:0000313" key="9">
    <source>
        <dbReference type="RefSeq" id="XP_014675417.1"/>
    </source>
</evidence>
<accession>A0ABM1ET95</accession>
<dbReference type="InterPro" id="IPR020845">
    <property type="entry name" value="AMP-binding_CS"/>
</dbReference>
<dbReference type="InterPro" id="IPR000873">
    <property type="entry name" value="AMP-dep_synth/lig_dom"/>
</dbReference>
<dbReference type="Proteomes" id="UP000695022">
    <property type="component" value="Unplaced"/>
</dbReference>
<dbReference type="RefSeq" id="XP_014675416.1">
    <property type="nucleotide sequence ID" value="XM_014819930.1"/>
</dbReference>
<feature type="domain" description="AMP-dependent synthetase/ligase" evidence="6">
    <location>
        <begin position="140"/>
        <end position="561"/>
    </location>
</feature>
<feature type="region of interest" description="Disordered" evidence="5">
    <location>
        <begin position="48"/>
        <end position="67"/>
    </location>
</feature>
<gene>
    <name evidence="8 9" type="primary">LOC106815468</name>
</gene>
<evidence type="ECO:0000259" key="6">
    <source>
        <dbReference type="Pfam" id="PF00501"/>
    </source>
</evidence>
<dbReference type="EC" id="6.2.1.3" evidence="4"/>
<keyword evidence="1" id="KW-0436">Ligase</keyword>
<keyword evidence="2" id="KW-0276">Fatty acid metabolism</keyword>
<reference evidence="8 9" key="1">
    <citation type="submission" date="2025-05" db="UniProtKB">
        <authorList>
            <consortium name="RefSeq"/>
        </authorList>
    </citation>
    <scope>IDENTIFICATION</scope>
</reference>
<dbReference type="SUPFAM" id="SSF56801">
    <property type="entry name" value="Acetyl-CoA synthetase-like"/>
    <property type="match status" value="1"/>
</dbReference>
<evidence type="ECO:0000256" key="4">
    <source>
        <dbReference type="ARBA" id="ARBA00026121"/>
    </source>
</evidence>
<evidence type="ECO:0000256" key="5">
    <source>
        <dbReference type="SAM" id="MobiDB-lite"/>
    </source>
</evidence>
<evidence type="ECO:0000313" key="7">
    <source>
        <dbReference type="Proteomes" id="UP000695022"/>
    </source>
</evidence>
<dbReference type="Gene3D" id="3.40.50.12780">
    <property type="entry name" value="N-terminal domain of ligase-like"/>
    <property type="match status" value="1"/>
</dbReference>
<dbReference type="GeneID" id="106815468"/>
<dbReference type="CDD" id="cd05933">
    <property type="entry name" value="ACSBG_like"/>
    <property type="match status" value="1"/>
</dbReference>
<evidence type="ECO:0000256" key="1">
    <source>
        <dbReference type="ARBA" id="ARBA00022598"/>
    </source>
</evidence>
<dbReference type="Pfam" id="PF23562">
    <property type="entry name" value="AMP-binding_C_3"/>
    <property type="match status" value="1"/>
</dbReference>
<sequence>MAEACEGSSKLVNGCSEENVAVRLQDIAIETDEAKNKADWNGPLDTSRHLANGVKGQHDSEQNGPTAPVTPALQNGHAHVRERQLSGGFIRAKPGDPLEGPDEVVPATDYWTCDPEQPVKLNMSDDGPWSAAPVSVVSIFTERARKFPDHCAMVVKRDERLIKWTYHEYYIDARKAAKSLIKLGLEPAHGVAIIGFNSPEWFIADMGAILAGGLAAGIYTTNSPDACQYVANDCKANVIVVENDQQLQKILSVRDQLPHLKAIVQYIGDVKVKDPNIYNWKQFMELAHDVPEAVLDERIRMQAPNKCCLLIYTSGTTGTPKGVMLSHDNIMWTASMCTRTFFGEDYRLCSHSVVSYLPLSHVAAQMIDMMFPIFVAGTTFFARPDALKGTLVDTLREARPTLFLGVPRVFEKMQEKMMAVGRTMSDLQRRVAGWAKDIGLRGNMALMKGESVPWGWTLANALIFKKIARNLGLDRCEALLVGAAPIPRETLEYFMSINLPLMELYGMSECSGPETVSKPDSYLIGSVGKVIVGGKIKLANCDAENNGEICMGGRHVFMGYLSNPEKTKEAIDDEGWLHSGDVGKLNEDGFLFITGRIKELIITAGGENVAPVPIEDNVKEQLPILSNVMLIGDRRKFLSMLMTLKVNVNEDTGEPTDDLAAVTLDWLKALGCTATKVTELVNSKDERVYKAIQEGVKRANLKSVSNAQKVQKWTVLPADFSIHGGELGPTLKLKRSFVDQKYTDVIEALYSE</sequence>